<reference evidence="9" key="1">
    <citation type="journal article" date="2012" name="PLoS ONE">
        <title>Gene sets for utilization of primary and secondary nutrition supplies in the distal gut of endangered iberian lynx.</title>
        <authorList>
            <person name="Alcaide M."/>
            <person name="Messina E."/>
            <person name="Richter M."/>
            <person name="Bargiela R."/>
            <person name="Peplies J."/>
            <person name="Huws S.A."/>
            <person name="Newbold C.J."/>
            <person name="Golyshin P.N."/>
            <person name="Simon M.A."/>
            <person name="Lopez G."/>
            <person name="Yakimov M.M."/>
            <person name="Ferrer M."/>
        </authorList>
    </citation>
    <scope>NUCLEOTIDE SEQUENCE</scope>
</reference>
<evidence type="ECO:0000256" key="2">
    <source>
        <dbReference type="ARBA" id="ARBA00007935"/>
    </source>
</evidence>
<evidence type="ECO:0000256" key="3">
    <source>
        <dbReference type="ARBA" id="ARBA00022448"/>
    </source>
</evidence>
<proteinExistence type="inferred from homology"/>
<name>J9FGN8_9ZZZZ</name>
<dbReference type="InterPro" id="IPR037294">
    <property type="entry name" value="ABC_BtuC-like"/>
</dbReference>
<dbReference type="Gene3D" id="1.10.3470.10">
    <property type="entry name" value="ABC transporter involved in vitamin B12 uptake, BtuC"/>
    <property type="match status" value="1"/>
</dbReference>
<keyword evidence="4" id="KW-1003">Cell membrane</keyword>
<feature type="transmembrane region" description="Helical" evidence="8">
    <location>
        <begin position="89"/>
        <end position="122"/>
    </location>
</feature>
<dbReference type="AlphaFoldDB" id="J9FGN8"/>
<dbReference type="EMBL" id="AMCI01006602">
    <property type="protein sequence ID" value="EJW94051.1"/>
    <property type="molecule type" value="Genomic_DNA"/>
</dbReference>
<feature type="transmembrane region" description="Helical" evidence="8">
    <location>
        <begin position="49"/>
        <end position="69"/>
    </location>
</feature>
<comment type="subcellular location">
    <subcellularLocation>
        <location evidence="1">Cell membrane</location>
        <topology evidence="1">Multi-pass membrane protein</topology>
    </subcellularLocation>
</comment>
<feature type="transmembrane region" description="Helical" evidence="8">
    <location>
        <begin position="6"/>
        <end position="28"/>
    </location>
</feature>
<evidence type="ECO:0000313" key="9">
    <source>
        <dbReference type="EMBL" id="EJW94051.1"/>
    </source>
</evidence>
<feature type="non-terminal residue" evidence="9">
    <location>
        <position position="127"/>
    </location>
</feature>
<keyword evidence="6 8" id="KW-1133">Transmembrane helix</keyword>
<organism evidence="9">
    <name type="scientific">gut metagenome</name>
    <dbReference type="NCBI Taxonomy" id="749906"/>
    <lineage>
        <taxon>unclassified sequences</taxon>
        <taxon>metagenomes</taxon>
        <taxon>organismal metagenomes</taxon>
    </lineage>
</organism>
<dbReference type="Pfam" id="PF01032">
    <property type="entry name" value="FecCD"/>
    <property type="match status" value="1"/>
</dbReference>
<evidence type="ECO:0000256" key="1">
    <source>
        <dbReference type="ARBA" id="ARBA00004651"/>
    </source>
</evidence>
<keyword evidence="5 8" id="KW-0812">Transmembrane</keyword>
<keyword evidence="7 8" id="KW-0472">Membrane</keyword>
<gene>
    <name evidence="9" type="ORF">EVA_17842</name>
</gene>
<accession>J9FGN8</accession>
<comment type="caution">
    <text evidence="9">The sequence shown here is derived from an EMBL/GenBank/DDBJ whole genome shotgun (WGS) entry which is preliminary data.</text>
</comment>
<protein>
    <submittedName>
        <fullName evidence="9">Bacterial transport system permease protein</fullName>
    </submittedName>
</protein>
<sequence length="127" mass="12833">MGVIIALIVSICVGTVSVSLKDIINIILGNEVSKAHQHIILYARLPRTLGCLLAGAALAVSGAVIQTVLSNPLAAPNIIGVNSGAGMAVAIGCAFFPAAVNFIPFLAFLGALLGILLVLFVAEKNGA</sequence>
<dbReference type="GO" id="GO:0005886">
    <property type="term" value="C:plasma membrane"/>
    <property type="evidence" value="ECO:0007669"/>
    <property type="project" value="UniProtKB-SubCell"/>
</dbReference>
<dbReference type="SUPFAM" id="SSF81345">
    <property type="entry name" value="ABC transporter involved in vitamin B12 uptake, BtuC"/>
    <property type="match status" value="1"/>
</dbReference>
<dbReference type="PANTHER" id="PTHR30472">
    <property type="entry name" value="FERRIC ENTEROBACTIN TRANSPORT SYSTEM PERMEASE PROTEIN"/>
    <property type="match status" value="1"/>
</dbReference>
<dbReference type="PANTHER" id="PTHR30472:SF25">
    <property type="entry name" value="ABC TRANSPORTER PERMEASE PROTEIN MJ0876-RELATED"/>
    <property type="match status" value="1"/>
</dbReference>
<keyword evidence="3" id="KW-0813">Transport</keyword>
<evidence type="ECO:0000256" key="6">
    <source>
        <dbReference type="ARBA" id="ARBA00022989"/>
    </source>
</evidence>
<comment type="similarity">
    <text evidence="2">Belongs to the binding-protein-dependent transport system permease family. FecCD subfamily.</text>
</comment>
<evidence type="ECO:0000256" key="8">
    <source>
        <dbReference type="SAM" id="Phobius"/>
    </source>
</evidence>
<dbReference type="InterPro" id="IPR000522">
    <property type="entry name" value="ABC_transptr_permease_BtuC"/>
</dbReference>
<dbReference type="GO" id="GO:0022857">
    <property type="term" value="F:transmembrane transporter activity"/>
    <property type="evidence" value="ECO:0007669"/>
    <property type="project" value="InterPro"/>
</dbReference>
<evidence type="ECO:0000256" key="7">
    <source>
        <dbReference type="ARBA" id="ARBA00023136"/>
    </source>
</evidence>
<evidence type="ECO:0000256" key="4">
    <source>
        <dbReference type="ARBA" id="ARBA00022475"/>
    </source>
</evidence>
<evidence type="ECO:0000256" key="5">
    <source>
        <dbReference type="ARBA" id="ARBA00022692"/>
    </source>
</evidence>